<dbReference type="AlphaFoldDB" id="A0A8J3URQ3"/>
<gene>
    <name evidence="6" type="ORF">Psi02_71330</name>
</gene>
<dbReference type="InterPro" id="IPR016032">
    <property type="entry name" value="Sig_transdc_resp-reg_C-effctor"/>
</dbReference>
<evidence type="ECO:0000256" key="3">
    <source>
        <dbReference type="ARBA" id="ARBA00023163"/>
    </source>
</evidence>
<dbReference type="PROSITE" id="PS50043">
    <property type="entry name" value="HTH_LUXR_2"/>
    <property type="match status" value="1"/>
</dbReference>
<feature type="region of interest" description="Disordered" evidence="4">
    <location>
        <begin position="1"/>
        <end position="20"/>
    </location>
</feature>
<dbReference type="InterPro" id="IPR036388">
    <property type="entry name" value="WH-like_DNA-bd_sf"/>
</dbReference>
<organism evidence="6 7">
    <name type="scientific">Planotetraspora silvatica</name>
    <dbReference type="NCBI Taxonomy" id="234614"/>
    <lineage>
        <taxon>Bacteria</taxon>
        <taxon>Bacillati</taxon>
        <taxon>Actinomycetota</taxon>
        <taxon>Actinomycetes</taxon>
        <taxon>Streptosporangiales</taxon>
        <taxon>Streptosporangiaceae</taxon>
        <taxon>Planotetraspora</taxon>
    </lineage>
</organism>
<keyword evidence="3" id="KW-0804">Transcription</keyword>
<feature type="domain" description="HTH luxR-type" evidence="5">
    <location>
        <begin position="118"/>
        <end position="183"/>
    </location>
</feature>
<dbReference type="GO" id="GO:0003677">
    <property type="term" value="F:DNA binding"/>
    <property type="evidence" value="ECO:0007669"/>
    <property type="project" value="UniProtKB-KW"/>
</dbReference>
<evidence type="ECO:0000256" key="2">
    <source>
        <dbReference type="ARBA" id="ARBA00023125"/>
    </source>
</evidence>
<dbReference type="SMART" id="SM00421">
    <property type="entry name" value="HTH_LUXR"/>
    <property type="match status" value="1"/>
</dbReference>
<comment type="caution">
    <text evidence="6">The sequence shown here is derived from an EMBL/GenBank/DDBJ whole genome shotgun (WGS) entry which is preliminary data.</text>
</comment>
<name>A0A8J3URQ3_9ACTN</name>
<evidence type="ECO:0000256" key="1">
    <source>
        <dbReference type="ARBA" id="ARBA00023015"/>
    </source>
</evidence>
<protein>
    <recommendedName>
        <fullName evidence="5">HTH luxR-type domain-containing protein</fullName>
    </recommendedName>
</protein>
<dbReference type="PANTHER" id="PTHR44688">
    <property type="entry name" value="DNA-BINDING TRANSCRIPTIONAL ACTIVATOR DEVR_DOSR"/>
    <property type="match status" value="1"/>
</dbReference>
<keyword evidence="1" id="KW-0805">Transcription regulation</keyword>
<dbReference type="EMBL" id="BOOQ01000055">
    <property type="protein sequence ID" value="GII50709.1"/>
    <property type="molecule type" value="Genomic_DNA"/>
</dbReference>
<evidence type="ECO:0000259" key="5">
    <source>
        <dbReference type="PROSITE" id="PS50043"/>
    </source>
</evidence>
<dbReference type="PRINTS" id="PR00038">
    <property type="entry name" value="HTHLUXR"/>
</dbReference>
<dbReference type="SUPFAM" id="SSF46894">
    <property type="entry name" value="C-terminal effector domain of the bipartite response regulators"/>
    <property type="match status" value="1"/>
</dbReference>
<evidence type="ECO:0000313" key="7">
    <source>
        <dbReference type="Proteomes" id="UP000644610"/>
    </source>
</evidence>
<evidence type="ECO:0000313" key="6">
    <source>
        <dbReference type="EMBL" id="GII50709.1"/>
    </source>
</evidence>
<accession>A0A8J3URQ3</accession>
<dbReference type="CDD" id="cd06170">
    <property type="entry name" value="LuxR_C_like"/>
    <property type="match status" value="1"/>
</dbReference>
<sequence length="184" mass="20009">MTQGEETVLAHDSHTAGPGPHRALHAHFLEVRRKAKGPVAVVDAHTMFVNSAAAGLLSSADRTLLWEWAGRRLSTASGRHPGRLTLPSGTLTGRCEGVYDSHVLAGAVIWLAGRPADTGPAWSRLTDSERTVAEHVARGLTNRETAALLFISPHTVDYHLRQVFRKFQVRSRVELARLMAIQAG</sequence>
<dbReference type="Gene3D" id="1.10.10.10">
    <property type="entry name" value="Winged helix-like DNA-binding domain superfamily/Winged helix DNA-binding domain"/>
    <property type="match status" value="1"/>
</dbReference>
<dbReference type="GO" id="GO:0006355">
    <property type="term" value="P:regulation of DNA-templated transcription"/>
    <property type="evidence" value="ECO:0007669"/>
    <property type="project" value="InterPro"/>
</dbReference>
<dbReference type="Proteomes" id="UP000644610">
    <property type="component" value="Unassembled WGS sequence"/>
</dbReference>
<dbReference type="PANTHER" id="PTHR44688:SF16">
    <property type="entry name" value="DNA-BINDING TRANSCRIPTIONAL ACTIVATOR DEVR_DOSR"/>
    <property type="match status" value="1"/>
</dbReference>
<evidence type="ECO:0000256" key="4">
    <source>
        <dbReference type="SAM" id="MobiDB-lite"/>
    </source>
</evidence>
<dbReference type="Pfam" id="PF00196">
    <property type="entry name" value="GerE"/>
    <property type="match status" value="1"/>
</dbReference>
<keyword evidence="7" id="KW-1185">Reference proteome</keyword>
<keyword evidence="2" id="KW-0238">DNA-binding</keyword>
<proteinExistence type="predicted"/>
<dbReference type="InterPro" id="IPR000792">
    <property type="entry name" value="Tscrpt_reg_LuxR_C"/>
</dbReference>
<reference evidence="6" key="1">
    <citation type="submission" date="2021-01" db="EMBL/GenBank/DDBJ databases">
        <title>Whole genome shotgun sequence of Planotetraspora silvatica NBRC 100141.</title>
        <authorList>
            <person name="Komaki H."/>
            <person name="Tamura T."/>
        </authorList>
    </citation>
    <scope>NUCLEOTIDE SEQUENCE</scope>
    <source>
        <strain evidence="6">NBRC 100141</strain>
    </source>
</reference>